<accession>A0A150XKW6</accession>
<feature type="chain" id="PRO_5007574909" description="TerB family tellurite resistance protein" evidence="1">
    <location>
        <begin position="26"/>
        <end position="219"/>
    </location>
</feature>
<dbReference type="RefSeq" id="WP_062303450.1">
    <property type="nucleotide sequence ID" value="NZ_LRPB01000049.1"/>
</dbReference>
<sequence length="219" mass="25544">MASSKHSSKLLVLLMLMVFAAPVFAQNTNEWIRQKKTQKRYLIEQIIGLYIQASRVKKGYDIMRKGWNTVEQITDEDYGQHSDFFAALNTVSPAIKKDYRVLKTIQLQSWILKNSGKVYRQLQDQGQLQASTLLYTDKLLRGILSQSNGLIDELLQVLSNDRLELDDAERMERLENIYQSTMRLFVLQNDFTRQVLGYSQSLIKTKENLQRLKYLNDDN</sequence>
<protein>
    <recommendedName>
        <fullName evidence="4">TerB family tellurite resistance protein</fullName>
    </recommendedName>
</protein>
<dbReference type="STRING" id="1914963.AWW67_13230"/>
<proteinExistence type="predicted"/>
<dbReference type="Proteomes" id="UP000075663">
    <property type="component" value="Unassembled WGS sequence"/>
</dbReference>
<name>A0A150XKW6_9BACT</name>
<evidence type="ECO:0000313" key="2">
    <source>
        <dbReference type="EMBL" id="KYG79331.1"/>
    </source>
</evidence>
<evidence type="ECO:0008006" key="4">
    <source>
        <dbReference type="Google" id="ProtNLM"/>
    </source>
</evidence>
<evidence type="ECO:0000313" key="3">
    <source>
        <dbReference type="Proteomes" id="UP000075663"/>
    </source>
</evidence>
<comment type="caution">
    <text evidence="2">The sequence shown here is derived from an EMBL/GenBank/DDBJ whole genome shotgun (WGS) entry which is preliminary data.</text>
</comment>
<dbReference type="AlphaFoldDB" id="A0A150XKW6"/>
<evidence type="ECO:0000256" key="1">
    <source>
        <dbReference type="SAM" id="SignalP"/>
    </source>
</evidence>
<reference evidence="2 3" key="1">
    <citation type="submission" date="2016-01" db="EMBL/GenBank/DDBJ databases">
        <title>Genome sequencing of Roseivirga seohaensis SW-152.</title>
        <authorList>
            <person name="Selvaratnam C."/>
            <person name="Thevarajoo S."/>
            <person name="Goh K.M."/>
            <person name="Ee R."/>
            <person name="Chan K.-G."/>
            <person name="Chong C.S."/>
        </authorList>
    </citation>
    <scope>NUCLEOTIDE SEQUENCE [LARGE SCALE GENOMIC DNA]</scope>
    <source>
        <strain evidence="2 3">SW-152</strain>
    </source>
</reference>
<feature type="signal peptide" evidence="1">
    <location>
        <begin position="1"/>
        <end position="25"/>
    </location>
</feature>
<keyword evidence="1" id="KW-0732">Signal</keyword>
<gene>
    <name evidence="2" type="ORF">AWW67_13230</name>
</gene>
<organism evidence="2 3">
    <name type="scientific">Roseivirga seohaensis</name>
    <dbReference type="NCBI Taxonomy" id="1914963"/>
    <lineage>
        <taxon>Bacteria</taxon>
        <taxon>Pseudomonadati</taxon>
        <taxon>Bacteroidota</taxon>
        <taxon>Cytophagia</taxon>
        <taxon>Cytophagales</taxon>
        <taxon>Roseivirgaceae</taxon>
        <taxon>Roseivirga</taxon>
    </lineage>
</organism>
<dbReference type="EMBL" id="LRPB01000049">
    <property type="protein sequence ID" value="KYG79331.1"/>
    <property type="molecule type" value="Genomic_DNA"/>
</dbReference>